<accession>A0A822VCB3</accession>
<proteinExistence type="predicted"/>
<sequence>MPETKAGYQGVGFSNNGFAQILKLATSHKSFANGVAGWGDLCYSAIERNKGAKMPETTSLIAFALRMVLSPARTWSI</sequence>
<dbReference type="Proteomes" id="UP000192074">
    <property type="component" value="Unassembled WGS sequence"/>
</dbReference>
<reference evidence="1 2" key="1">
    <citation type="submission" date="2016-01" db="EMBL/GenBank/DDBJ databases">
        <authorList>
            <person name="Regsiter A."/>
            <person name="william w."/>
        </authorList>
    </citation>
    <scope>NUCLEOTIDE SEQUENCE [LARGE SCALE GENOMIC DNA]</scope>
    <source>
        <strain evidence="1 2">B6</strain>
    </source>
</reference>
<name>A0A822VCB3_AGRTU</name>
<organism evidence="1 2">
    <name type="scientific">Agrobacterium tumefaciens str. B6</name>
    <dbReference type="NCBI Taxonomy" id="1183423"/>
    <lineage>
        <taxon>Bacteria</taxon>
        <taxon>Pseudomonadati</taxon>
        <taxon>Pseudomonadota</taxon>
        <taxon>Alphaproteobacteria</taxon>
        <taxon>Hyphomicrobiales</taxon>
        <taxon>Rhizobiaceae</taxon>
        <taxon>Rhizobium/Agrobacterium group</taxon>
        <taxon>Agrobacterium</taxon>
        <taxon>Agrobacterium tumefaciens complex</taxon>
    </lineage>
</organism>
<dbReference type="AlphaFoldDB" id="A0A822VCB3"/>
<protein>
    <submittedName>
        <fullName evidence="1">Uncharacterized protein</fullName>
    </submittedName>
</protein>
<gene>
    <name evidence="1" type="ORF">AGR4A_pAt30064</name>
</gene>
<comment type="caution">
    <text evidence="1">The sequence shown here is derived from an EMBL/GenBank/DDBJ whole genome shotgun (WGS) entry which is preliminary data.</text>
</comment>
<evidence type="ECO:0000313" key="2">
    <source>
        <dbReference type="Proteomes" id="UP000192074"/>
    </source>
</evidence>
<dbReference type="EMBL" id="FCNL01000042">
    <property type="protein sequence ID" value="CVI25249.1"/>
    <property type="molecule type" value="Genomic_DNA"/>
</dbReference>
<evidence type="ECO:0000313" key="1">
    <source>
        <dbReference type="EMBL" id="CVI25249.1"/>
    </source>
</evidence>